<protein>
    <submittedName>
        <fullName evidence="1">DUF4225 domain-containing protein</fullName>
    </submittedName>
</protein>
<gene>
    <name evidence="1" type="ORF">ABVN21_02910</name>
</gene>
<reference evidence="1" key="1">
    <citation type="submission" date="2024-06" db="EMBL/GenBank/DDBJ databases">
        <title>The Caenorhabditis elegans bacterial microbiome influences microsporidia infection through nutrient limitation and inhibiting parasite invasion.</title>
        <authorList>
            <person name="Tamim El Jarkass H."/>
            <person name="Castelblanco S."/>
            <person name="Kaur M."/>
            <person name="Wan Y.C."/>
            <person name="Ellis A.E."/>
            <person name="Sheldon R.D."/>
            <person name="Lien E.C."/>
            <person name="Burton N.O."/>
            <person name="Wright G.D."/>
            <person name="Reinke A.W."/>
        </authorList>
    </citation>
    <scope>NUCLEOTIDE SEQUENCE</scope>
    <source>
        <strain evidence="1">MYb327</strain>
    </source>
</reference>
<dbReference type="RefSeq" id="WP_339553977.1">
    <property type="nucleotide sequence ID" value="NZ_CP159258.1"/>
</dbReference>
<accession>A0AAU8E695</accession>
<dbReference type="AlphaFoldDB" id="A0AAU8E695"/>
<organism evidence="1">
    <name type="scientific">Pseudomonas sp. MYb327</name>
    <dbReference type="NCBI Taxonomy" id="2745230"/>
    <lineage>
        <taxon>Bacteria</taxon>
        <taxon>Pseudomonadati</taxon>
        <taxon>Pseudomonadota</taxon>
        <taxon>Gammaproteobacteria</taxon>
        <taxon>Pseudomonadales</taxon>
        <taxon>Pseudomonadaceae</taxon>
        <taxon>Pseudomonas</taxon>
    </lineage>
</organism>
<name>A0AAU8E695_9PSED</name>
<dbReference type="EMBL" id="CP159258">
    <property type="protein sequence ID" value="XCG75050.1"/>
    <property type="molecule type" value="Genomic_DNA"/>
</dbReference>
<evidence type="ECO:0000313" key="1">
    <source>
        <dbReference type="EMBL" id="XCG75050.1"/>
    </source>
</evidence>
<proteinExistence type="predicted"/>
<sequence length="140" mass="14819">MQIEAGIAITGISGGAGVVPGALLIAHGANNIAESAANIYNGPDAPSAQGPIRQGYKVLFKDSYKGNVAYYSTDLILSGFGAFRVVRKPGSAQLFRFDPMSHEKAYRQAGVLALLFEGLADSITLNMIAEEVRSRESVEN</sequence>
<dbReference type="Pfam" id="PF13988">
    <property type="entry name" value="DUF4225"/>
    <property type="match status" value="1"/>
</dbReference>
<dbReference type="InterPro" id="IPR025320">
    <property type="entry name" value="DUF4225"/>
</dbReference>